<gene>
    <name evidence="4" type="ORF">SNE40_007251</name>
</gene>
<keyword evidence="3" id="KW-0812">Transmembrane</keyword>
<dbReference type="AlphaFoldDB" id="A0AAN8JWB4"/>
<dbReference type="CDD" id="cd11301">
    <property type="entry name" value="Fut1_Fut2_like"/>
    <property type="match status" value="1"/>
</dbReference>
<dbReference type="GO" id="GO:0005975">
    <property type="term" value="P:carbohydrate metabolic process"/>
    <property type="evidence" value="ECO:0007669"/>
    <property type="project" value="InterPro"/>
</dbReference>
<proteinExistence type="inferred from homology"/>
<accession>A0AAN8JWB4</accession>
<evidence type="ECO:0000313" key="4">
    <source>
        <dbReference type="EMBL" id="KAK6184891.1"/>
    </source>
</evidence>
<dbReference type="InterPro" id="IPR002516">
    <property type="entry name" value="Glyco_trans_11"/>
</dbReference>
<protein>
    <recommendedName>
        <fullName evidence="3">L-Fucosyltransferase</fullName>
        <ecNumber evidence="3">2.4.1.-</ecNumber>
    </recommendedName>
</protein>
<dbReference type="GO" id="GO:0008107">
    <property type="term" value="F:galactoside 2-alpha-L-fucosyltransferase activity"/>
    <property type="evidence" value="ECO:0007669"/>
    <property type="project" value="InterPro"/>
</dbReference>
<name>A0AAN8JWB4_PATCE</name>
<keyword evidence="5" id="KW-1185">Reference proteome</keyword>
<evidence type="ECO:0000256" key="2">
    <source>
        <dbReference type="ARBA" id="ARBA00022679"/>
    </source>
</evidence>
<dbReference type="GO" id="GO:0032580">
    <property type="term" value="C:Golgi cisterna membrane"/>
    <property type="evidence" value="ECO:0007669"/>
    <property type="project" value="UniProtKB-SubCell"/>
</dbReference>
<evidence type="ECO:0000313" key="5">
    <source>
        <dbReference type="Proteomes" id="UP001347796"/>
    </source>
</evidence>
<comment type="pathway">
    <text evidence="3">Protein modification; protein glycosylation.</text>
</comment>
<organism evidence="4 5">
    <name type="scientific">Patella caerulea</name>
    <name type="common">Rayed Mediterranean limpet</name>
    <dbReference type="NCBI Taxonomy" id="87958"/>
    <lineage>
        <taxon>Eukaryota</taxon>
        <taxon>Metazoa</taxon>
        <taxon>Spiralia</taxon>
        <taxon>Lophotrochozoa</taxon>
        <taxon>Mollusca</taxon>
        <taxon>Gastropoda</taxon>
        <taxon>Patellogastropoda</taxon>
        <taxon>Patelloidea</taxon>
        <taxon>Patellidae</taxon>
        <taxon>Patella</taxon>
    </lineage>
</organism>
<keyword evidence="3" id="KW-0735">Signal-anchor</keyword>
<reference evidence="4 5" key="1">
    <citation type="submission" date="2024-01" db="EMBL/GenBank/DDBJ databases">
        <title>The genome of the rayed Mediterranean limpet Patella caerulea (Linnaeus, 1758).</title>
        <authorList>
            <person name="Anh-Thu Weber A."/>
            <person name="Halstead-Nussloch G."/>
        </authorList>
    </citation>
    <scope>NUCLEOTIDE SEQUENCE [LARGE SCALE GENOMIC DNA]</scope>
    <source>
        <strain evidence="4">AATW-2023a</strain>
        <tissue evidence="4">Whole specimen</tissue>
    </source>
</reference>
<dbReference type="EC" id="2.4.1.-" evidence="3"/>
<dbReference type="Pfam" id="PF01531">
    <property type="entry name" value="Glyco_transf_11"/>
    <property type="match status" value="1"/>
</dbReference>
<evidence type="ECO:0000256" key="1">
    <source>
        <dbReference type="ARBA" id="ARBA00022676"/>
    </source>
</evidence>
<keyword evidence="1 3" id="KW-0328">Glycosyltransferase</keyword>
<comment type="caution">
    <text evidence="4">The sequence shown here is derived from an EMBL/GenBank/DDBJ whole genome shotgun (WGS) entry which is preliminary data.</text>
</comment>
<sequence length="254" mass="29295">MMGRLGNHLFQFAALIGIANQHGYTPVLLRLSSLKSIFDIDVQTKVPTLTNQKSFSEKRAGIYDTRITNLTHSANWTLNGYFQSWKYFHASVNILRKQLKFKENILKQARNKLLPTKGKIRIGIHVRRGDMNSRYALKRGYNVADVGYLNRSMDYFRRKFGAVSFVMVSDDVKWCEANIKSKDLSIMGVSREVDLAILSLCDHNIVTTGSFGWWGAWLAGGEVVYFKNYPKNNTWLDKQYNKHDYYPSNWLGMT</sequence>
<evidence type="ECO:0000256" key="3">
    <source>
        <dbReference type="RuleBase" id="RU363129"/>
    </source>
</evidence>
<comment type="subcellular location">
    <subcellularLocation>
        <location evidence="3">Golgi apparatus</location>
        <location evidence="3">Golgi stack membrane</location>
        <topology evidence="3">Single-pass type II membrane protein</topology>
    </subcellularLocation>
</comment>
<keyword evidence="3" id="KW-0325">Glycoprotein</keyword>
<comment type="similarity">
    <text evidence="3">Belongs to the glycosyltransferase 11 family.</text>
</comment>
<dbReference type="EMBL" id="JAZGQO010000006">
    <property type="protein sequence ID" value="KAK6184891.1"/>
    <property type="molecule type" value="Genomic_DNA"/>
</dbReference>
<keyword evidence="3" id="KW-0333">Golgi apparatus</keyword>
<dbReference type="PANTHER" id="PTHR11927">
    <property type="entry name" value="GALACTOSIDE 2-L-FUCOSYLTRANSFERASE"/>
    <property type="match status" value="1"/>
</dbReference>
<keyword evidence="2 3" id="KW-0808">Transferase</keyword>
<dbReference type="Proteomes" id="UP001347796">
    <property type="component" value="Unassembled WGS sequence"/>
</dbReference>
<dbReference type="PANTHER" id="PTHR11927:SF9">
    <property type="entry name" value="L-FUCOSYLTRANSFERASE"/>
    <property type="match status" value="1"/>
</dbReference>